<evidence type="ECO:0000313" key="2">
    <source>
        <dbReference type="Proteomes" id="UP000008066"/>
    </source>
</evidence>
<dbReference type="OrthoDB" id="4590159at2759"/>
<accession>G0S8C9</accession>
<dbReference type="AlphaFoldDB" id="G0S8C9"/>
<dbReference type="Proteomes" id="UP000008066">
    <property type="component" value="Unassembled WGS sequence"/>
</dbReference>
<name>G0S8C9_CHATD</name>
<dbReference type="RefSeq" id="XP_006692600.1">
    <property type="nucleotide sequence ID" value="XM_006692537.1"/>
</dbReference>
<dbReference type="OMA" id="KERYNQI"/>
<keyword evidence="2" id="KW-1185">Reference proteome</keyword>
<dbReference type="GeneID" id="18256168"/>
<dbReference type="eggNOG" id="ENOG502RS48">
    <property type="taxonomic scope" value="Eukaryota"/>
</dbReference>
<protein>
    <submittedName>
        <fullName evidence="1">Uncharacterized protein</fullName>
    </submittedName>
</protein>
<evidence type="ECO:0000313" key="1">
    <source>
        <dbReference type="EMBL" id="EGS20304.1"/>
    </source>
</evidence>
<reference evidence="1 2" key="1">
    <citation type="journal article" date="2011" name="Cell">
        <title>Insight into structure and assembly of the nuclear pore complex by utilizing the genome of a eukaryotic thermophile.</title>
        <authorList>
            <person name="Amlacher S."/>
            <person name="Sarges P."/>
            <person name="Flemming D."/>
            <person name="van Noort V."/>
            <person name="Kunze R."/>
            <person name="Devos D.P."/>
            <person name="Arumugam M."/>
            <person name="Bork P."/>
            <person name="Hurt E."/>
        </authorList>
    </citation>
    <scope>NUCLEOTIDE SEQUENCE [LARGE SCALE GENOMIC DNA]</scope>
    <source>
        <strain evidence="2">DSM 1495 / CBS 144.50 / IMI 039719</strain>
    </source>
</reference>
<sequence>MKSTRRFLSKIRSRASQFFHRSSLQDDPLAPIERLPPELRLEILISLDYSSFRALIHASPTYFQQYIYDSSHILCQCLARQLGPANLDAFAAYRSGKPDFLEKRDREEVRGFIGEYSKLRSDPNDFDIAKWVNAREARDMLLFHERVVRPLVERYADWALANLAAEVRVENSVQGPQQKRRRPLSAAEQMRITRALYRAQLYSNLFGHGAAWTRLQYGPQLHVLYSSVEVVMECFAQFEPWEVEELVCVFEFGKEKYAHVFEEIKNVIEPNDEDGVPAIPLEDGWERQDLLGGTVFSGLQPLLAILSQESPTPESLIPIVKPNLRLGGYLFESALLRQSQTNRRTSRLPSPLLSHASARDLKQKNREAHPFKGDTVGGLYPSQAAAHPPFAWTVMWKGTWCNLWGKYINGDLRKWGYVMWDRTRMEEEGGMDVLSRQWDDGRDVREEIEGL</sequence>
<proteinExistence type="predicted"/>
<dbReference type="EMBL" id="GL988041">
    <property type="protein sequence ID" value="EGS20304.1"/>
    <property type="molecule type" value="Genomic_DNA"/>
</dbReference>
<dbReference type="KEGG" id="cthr:CTHT_0021300"/>
<gene>
    <name evidence="1" type="ORF">CTHT_0021300</name>
</gene>
<organism evidence="2">
    <name type="scientific">Chaetomium thermophilum (strain DSM 1495 / CBS 144.50 / IMI 039719)</name>
    <name type="common">Thermochaetoides thermophila</name>
    <dbReference type="NCBI Taxonomy" id="759272"/>
    <lineage>
        <taxon>Eukaryota</taxon>
        <taxon>Fungi</taxon>
        <taxon>Dikarya</taxon>
        <taxon>Ascomycota</taxon>
        <taxon>Pezizomycotina</taxon>
        <taxon>Sordariomycetes</taxon>
        <taxon>Sordariomycetidae</taxon>
        <taxon>Sordariales</taxon>
        <taxon>Chaetomiaceae</taxon>
        <taxon>Thermochaetoides</taxon>
    </lineage>
</organism>
<dbReference type="HOGENOM" id="CLU_035834_0_0_1"/>